<dbReference type="PANTHER" id="PTHR23092:SF15">
    <property type="entry name" value="INACTIVE NON-CANONICAL POLY(A) RNA POLYMERASE PROTEIN TRF4-2-RELATED"/>
    <property type="match status" value="1"/>
</dbReference>
<dbReference type="VEuPathDB" id="GiardiaDB:GL50581_4526"/>
<dbReference type="GO" id="GO:1990817">
    <property type="term" value="F:poly(A) RNA polymerase activity"/>
    <property type="evidence" value="ECO:0007669"/>
    <property type="project" value="InterPro"/>
</dbReference>
<dbReference type="GO" id="GO:0031123">
    <property type="term" value="P:RNA 3'-end processing"/>
    <property type="evidence" value="ECO:0007669"/>
    <property type="project" value="TreeGrafter"/>
</dbReference>
<feature type="region of interest" description="Disordered" evidence="1">
    <location>
        <begin position="313"/>
        <end position="339"/>
    </location>
</feature>
<dbReference type="GO" id="GO:0031499">
    <property type="term" value="C:TRAMP complex"/>
    <property type="evidence" value="ECO:0007669"/>
    <property type="project" value="TreeGrafter"/>
</dbReference>
<accession>V6U125</accession>
<comment type="caution">
    <text evidence="3">The sequence shown here is derived from an EMBL/GenBank/DDBJ whole genome shotgun (WGS) entry which is preliminary data.</text>
</comment>
<dbReference type="SUPFAM" id="SSF81631">
    <property type="entry name" value="PAP/OAS1 substrate-binding domain"/>
    <property type="match status" value="1"/>
</dbReference>
<protein>
    <submittedName>
        <fullName evidence="3">Poly(A) polymerase/terminal uridylyl transferase, nucleotidyltransferase domain protein</fullName>
    </submittedName>
</protein>
<dbReference type="PANTHER" id="PTHR23092">
    <property type="entry name" value="POLY(A) RNA POLYMERASE"/>
    <property type="match status" value="1"/>
</dbReference>
<feature type="non-terminal residue" evidence="3">
    <location>
        <position position="1"/>
    </location>
</feature>
<proteinExistence type="predicted"/>
<dbReference type="Pfam" id="PF22600">
    <property type="entry name" value="MTPAP-like_central"/>
    <property type="match status" value="1"/>
</dbReference>
<dbReference type="SUPFAM" id="SSF81301">
    <property type="entry name" value="Nucleotidyltransferase"/>
    <property type="match status" value="1"/>
</dbReference>
<gene>
    <name evidence="3" type="ORF">GSB_16285</name>
</gene>
<reference evidence="4" key="1">
    <citation type="submission" date="2012-02" db="EMBL/GenBank/DDBJ databases">
        <title>Genome sequencing of Giardia lamblia Genotypes A2 and B isolates (DH and GS) and comparative analysis with the genomes of Genotypes A1 and E (WB and Pig).</title>
        <authorList>
            <person name="Adam R."/>
            <person name="Dahlstrom E."/>
            <person name="Martens C."/>
            <person name="Bruno D."/>
            <person name="Barbian K."/>
            <person name="Porcella S.F."/>
            <person name="Nash T."/>
        </authorList>
    </citation>
    <scope>NUCLEOTIDE SEQUENCE</scope>
    <source>
        <strain evidence="4">GS</strain>
    </source>
</reference>
<feature type="compositionally biased region" description="Polar residues" evidence="1">
    <location>
        <begin position="316"/>
        <end position="328"/>
    </location>
</feature>
<dbReference type="InterPro" id="IPR054708">
    <property type="entry name" value="MTPAP-like_central"/>
</dbReference>
<reference evidence="3 4" key="2">
    <citation type="journal article" date="2013" name="Genome Biol. Evol.">
        <title>Genome sequencing of Giardia lamblia genotypes A2 and B isolates (DH and GS) and comparative analysis with the genomes of genotypes A1 and E (WB and Pig).</title>
        <authorList>
            <person name="Adam R.D."/>
            <person name="Dahlstrom E.W."/>
            <person name="Martens C.A."/>
            <person name="Bruno D.P."/>
            <person name="Barbian K.D."/>
            <person name="Ricklefs S.M."/>
            <person name="Hernandez M.M."/>
            <person name="Narla N.P."/>
            <person name="Patel R.B."/>
            <person name="Porcella S.F."/>
            <person name="Nash T.E."/>
        </authorList>
    </citation>
    <scope>NUCLEOTIDE SEQUENCE [LARGE SCALE GENOMIC DNA]</scope>
    <source>
        <strain evidence="3 4">GS</strain>
    </source>
</reference>
<dbReference type="GO" id="GO:0003729">
    <property type="term" value="F:mRNA binding"/>
    <property type="evidence" value="ECO:0007669"/>
    <property type="project" value="TreeGrafter"/>
</dbReference>
<dbReference type="VEuPathDB" id="GiardiaDB:GL50803_0016285"/>
<dbReference type="GO" id="GO:0005730">
    <property type="term" value="C:nucleolus"/>
    <property type="evidence" value="ECO:0007669"/>
    <property type="project" value="TreeGrafter"/>
</dbReference>
<dbReference type="VEuPathDB" id="GiardiaDB:DHA2_16285"/>
<feature type="region of interest" description="Disordered" evidence="1">
    <location>
        <begin position="52"/>
        <end position="81"/>
    </location>
</feature>
<keyword evidence="3" id="KW-0808">Transferase</keyword>
<dbReference type="AlphaFoldDB" id="V6U125"/>
<evidence type="ECO:0000256" key="1">
    <source>
        <dbReference type="SAM" id="MobiDB-lite"/>
    </source>
</evidence>
<evidence type="ECO:0000259" key="2">
    <source>
        <dbReference type="Pfam" id="PF22600"/>
    </source>
</evidence>
<name>V6U125_GIAIN</name>
<feature type="domain" description="Poly(A) RNA polymerase mitochondrial-like central palm" evidence="2">
    <location>
        <begin position="110"/>
        <end position="233"/>
    </location>
</feature>
<dbReference type="VEuPathDB" id="GiardiaDB:QR46_3554"/>
<dbReference type="GO" id="GO:0043634">
    <property type="term" value="P:polyadenylation-dependent ncRNA catabolic process"/>
    <property type="evidence" value="ECO:0007669"/>
    <property type="project" value="TreeGrafter"/>
</dbReference>
<dbReference type="Gene3D" id="1.10.1410.10">
    <property type="match status" value="1"/>
</dbReference>
<dbReference type="CDD" id="cd05402">
    <property type="entry name" value="NT_PAP_TUTase"/>
    <property type="match status" value="1"/>
</dbReference>
<dbReference type="EMBL" id="AHHH01000064">
    <property type="protein sequence ID" value="ESU42965.1"/>
    <property type="molecule type" value="Genomic_DNA"/>
</dbReference>
<dbReference type="InterPro" id="IPR043519">
    <property type="entry name" value="NT_sf"/>
</dbReference>
<dbReference type="OrthoDB" id="273917at2759"/>
<organism evidence="3 4">
    <name type="scientific">Giardia intestinalis</name>
    <name type="common">Giardia lamblia</name>
    <dbReference type="NCBI Taxonomy" id="5741"/>
    <lineage>
        <taxon>Eukaryota</taxon>
        <taxon>Metamonada</taxon>
        <taxon>Diplomonadida</taxon>
        <taxon>Hexamitidae</taxon>
        <taxon>Giardiinae</taxon>
        <taxon>Giardia</taxon>
    </lineage>
</organism>
<dbReference type="InterPro" id="IPR045862">
    <property type="entry name" value="Trf4-like"/>
</dbReference>
<evidence type="ECO:0000313" key="3">
    <source>
        <dbReference type="EMBL" id="ESU42965.1"/>
    </source>
</evidence>
<dbReference type="Gene3D" id="3.30.460.10">
    <property type="entry name" value="Beta Polymerase, domain 2"/>
    <property type="match status" value="1"/>
</dbReference>
<evidence type="ECO:0000313" key="4">
    <source>
        <dbReference type="Proteomes" id="UP000018040"/>
    </source>
</evidence>
<dbReference type="Proteomes" id="UP000018040">
    <property type="component" value="Unassembled WGS sequence"/>
</dbReference>
<sequence length="536" mass="59938">VIYLLSGAVKSRMNDLLKVINEAREKAPEERAAANIEFEDIIFEASEFTEPGLKRQHTQQEDLRSLPRSQKKPTPSIAKLKDGVDGVDVPWLPQEQLLKLANLPYLTRLNLEILQYVAYCTLTEAERAAREYVLGQLTDVIQLVLPDAIVDVFGSYSTGMSSYSSDLDICVNVPVSDAATLHRHMYNIASLLRSSISTNYVDVRSHARVPIIKGVHSELSLEYDISFNSPHGAAHRESILNYIEKHPLARVLIMVVKSFLKKRGLNQPYTGGMSSYILLQLIVVYISERHNVFPYCITGENLALLESGEADPDQPAISSMDESNSNLLTKPRRPSTHKKEQVQASIESELLTNRFHAASLIEFFELFGTIYNAEDLTIYTNPRGNESFVSPRRTSSHYHQSIKGGSSPFLSVLNSHDPTSDCAGGVTRYKYIRSSFELAYFYLLRNNPGSILSFLVEVDFTSMHTREKCKEWYDTRSSTAAQDWAAKIEALGVMQTSLTPSSYNIRSLAMGGVDFEEDLGEDVIDVSTSSSSHSPE</sequence>